<dbReference type="RefSeq" id="WP_237821857.1">
    <property type="nucleotide sequence ID" value="NZ_JAKLTQ010000010.1"/>
</dbReference>
<sequence>MKSVNELIVSAEETGRHAAEMAAQDLRGGTVVVAGTSIHNPGEDTGRLVLDAYRSHGTEAVNSAVRAYRDGYNARARQLGADTVDWEQIRNGIGWALDGATDDERAAIPAAL</sequence>
<organism evidence="1 2">
    <name type="scientific">Arthrobacter hankyongi</name>
    <dbReference type="NCBI Taxonomy" id="2904801"/>
    <lineage>
        <taxon>Bacteria</taxon>
        <taxon>Bacillati</taxon>
        <taxon>Actinomycetota</taxon>
        <taxon>Actinomycetes</taxon>
        <taxon>Micrococcales</taxon>
        <taxon>Micrococcaceae</taxon>
        <taxon>Arthrobacter</taxon>
    </lineage>
</organism>
<comment type="caution">
    <text evidence="1">The sequence shown here is derived from an EMBL/GenBank/DDBJ whole genome shotgun (WGS) entry which is preliminary data.</text>
</comment>
<evidence type="ECO:0000313" key="1">
    <source>
        <dbReference type="EMBL" id="MCG2622992.1"/>
    </source>
</evidence>
<evidence type="ECO:0000313" key="2">
    <source>
        <dbReference type="Proteomes" id="UP001165368"/>
    </source>
</evidence>
<protein>
    <submittedName>
        <fullName evidence="1">Uncharacterized protein</fullName>
    </submittedName>
</protein>
<accession>A0ABS9L8K3</accession>
<gene>
    <name evidence="1" type="ORF">LVY72_13905</name>
</gene>
<keyword evidence="2" id="KW-1185">Reference proteome</keyword>
<dbReference type="EMBL" id="JAKLTQ010000010">
    <property type="protein sequence ID" value="MCG2622992.1"/>
    <property type="molecule type" value="Genomic_DNA"/>
</dbReference>
<name>A0ABS9L8K3_9MICC</name>
<proteinExistence type="predicted"/>
<dbReference type="Proteomes" id="UP001165368">
    <property type="component" value="Unassembled WGS sequence"/>
</dbReference>
<reference evidence="1" key="1">
    <citation type="submission" date="2022-01" db="EMBL/GenBank/DDBJ databases">
        <authorList>
            <person name="Jo J.-H."/>
            <person name="Im W.-T."/>
        </authorList>
    </citation>
    <scope>NUCLEOTIDE SEQUENCE</scope>
    <source>
        <strain evidence="1">I2-34</strain>
    </source>
</reference>